<evidence type="ECO:0000313" key="3">
    <source>
        <dbReference type="Proteomes" id="UP001257627"/>
    </source>
</evidence>
<feature type="compositionally biased region" description="Low complexity" evidence="1">
    <location>
        <begin position="58"/>
        <end position="82"/>
    </location>
</feature>
<keyword evidence="3" id="KW-1185">Reference proteome</keyword>
<organism evidence="2 3">
    <name type="scientific">Streptomyces mirabilis</name>
    <dbReference type="NCBI Taxonomy" id="68239"/>
    <lineage>
        <taxon>Bacteria</taxon>
        <taxon>Bacillati</taxon>
        <taxon>Actinomycetota</taxon>
        <taxon>Actinomycetes</taxon>
        <taxon>Kitasatosporales</taxon>
        <taxon>Streptomycetaceae</taxon>
        <taxon>Streptomyces</taxon>
    </lineage>
</organism>
<comment type="caution">
    <text evidence="2">The sequence shown here is derived from an EMBL/GenBank/DDBJ whole genome shotgun (WGS) entry which is preliminary data.</text>
</comment>
<protein>
    <recommendedName>
        <fullName evidence="4">Secreted protein/lipoprotein</fullName>
    </recommendedName>
</protein>
<evidence type="ECO:0000256" key="1">
    <source>
        <dbReference type="SAM" id="MobiDB-lite"/>
    </source>
</evidence>
<reference evidence="2 3" key="1">
    <citation type="submission" date="2023-02" db="EMBL/GenBank/DDBJ databases">
        <authorList>
            <person name="Maleckis M."/>
        </authorList>
    </citation>
    <scope>NUCLEOTIDE SEQUENCE [LARGE SCALE GENOMIC DNA]</scope>
    <source>
        <strain evidence="2 3">P8-A2</strain>
    </source>
</reference>
<dbReference type="EMBL" id="JARAKF010000006">
    <property type="protein sequence ID" value="MDU9001757.1"/>
    <property type="molecule type" value="Genomic_DNA"/>
</dbReference>
<name>A0ABU3V6F1_9ACTN</name>
<evidence type="ECO:0008006" key="4">
    <source>
        <dbReference type="Google" id="ProtNLM"/>
    </source>
</evidence>
<evidence type="ECO:0000313" key="2">
    <source>
        <dbReference type="EMBL" id="MDU9001757.1"/>
    </source>
</evidence>
<dbReference type="Proteomes" id="UP001257627">
    <property type="component" value="Unassembled WGS sequence"/>
</dbReference>
<gene>
    <name evidence="2" type="ORF">PU648_58095</name>
</gene>
<accession>A0ABU3V6F1</accession>
<dbReference type="RefSeq" id="WP_316738695.1">
    <property type="nucleotide sequence ID" value="NZ_JARAKF010000006.1"/>
</dbReference>
<feature type="region of interest" description="Disordered" evidence="1">
    <location>
        <begin position="55"/>
        <end position="82"/>
    </location>
</feature>
<sequence length="220" mass="23091">MEAASDCGDVTRGDNVTRARLCLRITSVPARNRAALVALISCCAIGLTACSDGGTGDNAKSSATPTAANSSDSPSPSPSSSEAAEKAAALDAYSRMWDEQVKAYAQTDIKGTELKTYATKDALARAMGDLLVMKRAGTATKGAPTHDAKVTSLSLGVKIPMATISDCLDISKWPTVKKKTGAVQPFPTNQATRYVTTVNAEKWGNRWMITKLTPDGARTC</sequence>
<proteinExistence type="predicted"/>